<evidence type="ECO:0000313" key="2">
    <source>
        <dbReference type="EMBL" id="GLT20012.1"/>
    </source>
</evidence>
<keyword evidence="1" id="KW-0812">Transmembrane</keyword>
<dbReference type="EMBL" id="BSPW01000090">
    <property type="protein sequence ID" value="GLT20012.1"/>
    <property type="molecule type" value="Genomic_DNA"/>
</dbReference>
<evidence type="ECO:0000256" key="1">
    <source>
        <dbReference type="SAM" id="Phobius"/>
    </source>
</evidence>
<accession>A0ABQ6F422</accession>
<gene>
    <name evidence="2" type="ORF">GCM10007938_37950</name>
</gene>
<comment type="caution">
    <text evidence="2">The sequence shown here is derived from an EMBL/GenBank/DDBJ whole genome shotgun (WGS) entry which is preliminary data.</text>
</comment>
<feature type="transmembrane region" description="Helical" evidence="1">
    <location>
        <begin position="25"/>
        <end position="43"/>
    </location>
</feature>
<keyword evidence="3" id="KW-1185">Reference proteome</keyword>
<evidence type="ECO:0000313" key="3">
    <source>
        <dbReference type="Proteomes" id="UP001157138"/>
    </source>
</evidence>
<keyword evidence="1" id="KW-1133">Transmembrane helix</keyword>
<proteinExistence type="predicted"/>
<sequence length="60" mass="6877">MKDYFSENIGWPTHTEYRAENNPRTTTGTIIVLPIFIFSYVVLTPISNSINNKNGWGDKN</sequence>
<keyword evidence="1" id="KW-0472">Membrane</keyword>
<reference evidence="3" key="1">
    <citation type="journal article" date="2019" name="Int. J. Syst. Evol. Microbiol.">
        <title>The Global Catalogue of Microorganisms (GCM) 10K type strain sequencing project: providing services to taxonomists for standard genome sequencing and annotation.</title>
        <authorList>
            <consortium name="The Broad Institute Genomics Platform"/>
            <consortium name="The Broad Institute Genome Sequencing Center for Infectious Disease"/>
            <person name="Wu L."/>
            <person name="Ma J."/>
        </authorList>
    </citation>
    <scope>NUCLEOTIDE SEQUENCE [LARGE SCALE GENOMIC DNA]</scope>
    <source>
        <strain evidence="3">NBRC 108723</strain>
    </source>
</reference>
<protein>
    <submittedName>
        <fullName evidence="2">Uncharacterized protein</fullName>
    </submittedName>
</protein>
<dbReference type="Proteomes" id="UP001157138">
    <property type="component" value="Unassembled WGS sequence"/>
</dbReference>
<name>A0ABQ6F422_9VIBR</name>
<organism evidence="2 3">
    <name type="scientific">Vibrio zhanjiangensis</name>
    <dbReference type="NCBI Taxonomy" id="1046128"/>
    <lineage>
        <taxon>Bacteria</taxon>
        <taxon>Pseudomonadati</taxon>
        <taxon>Pseudomonadota</taxon>
        <taxon>Gammaproteobacteria</taxon>
        <taxon>Vibrionales</taxon>
        <taxon>Vibrionaceae</taxon>
        <taxon>Vibrio</taxon>
    </lineage>
</organism>